<dbReference type="PANTHER" id="PTHR47256:SF3">
    <property type="entry name" value="ZN(II)2CYS6 TRANSCRIPTION FACTOR (EUROFUNG)"/>
    <property type="match status" value="1"/>
</dbReference>
<sequence>MKSGPENLAIDILQIIRSHSDLDTAFSILQPRLGPTQHASGQRWPAGTTKYLDLESELMARYSLPFPPLQPFESSILNSVESWAVLSTGRISNTDSEIFGLPTNSESNPFPVHHPIQRSALVPGPCGERLQELNMSFWTTVPIPSDLAAKVILLYLQMDHPLLGTFDPDLFVKDLVNCETRYCSRFLLSALMYWGCMYSALDPTVKEYTLQFCEGAETCWSEGKSKDSFLTLARTQLLGLAYMGDGKNHYVLTYMSEANSMGARLGLFGVNPTATTPKTQAGSPELKSVIFYAAWGSFNWIVLVSLFYQQPGVSYPKYPPTLPIPGNTSHHNLDDSPEPV</sequence>
<name>W9ZY32_FUSOX</name>
<organism evidence="1">
    <name type="scientific">Fusarium oxysporum f. sp. melonis 26406</name>
    <dbReference type="NCBI Taxonomy" id="1089452"/>
    <lineage>
        <taxon>Eukaryota</taxon>
        <taxon>Fungi</taxon>
        <taxon>Dikarya</taxon>
        <taxon>Ascomycota</taxon>
        <taxon>Pezizomycotina</taxon>
        <taxon>Sordariomycetes</taxon>
        <taxon>Hypocreomycetidae</taxon>
        <taxon>Hypocreales</taxon>
        <taxon>Nectriaceae</taxon>
        <taxon>Fusarium</taxon>
        <taxon>Fusarium oxysporum species complex</taxon>
    </lineage>
</organism>
<dbReference type="AlphaFoldDB" id="W9ZY32"/>
<dbReference type="HOGENOM" id="CLU_019833_1_0_1"/>
<dbReference type="EMBL" id="JH659376">
    <property type="protein sequence ID" value="EXK25971.1"/>
    <property type="molecule type" value="Genomic_DNA"/>
</dbReference>
<dbReference type="PANTHER" id="PTHR47256">
    <property type="entry name" value="ZN(II)2CYS6 TRANSCRIPTION FACTOR (EUROFUNG)-RELATED"/>
    <property type="match status" value="1"/>
</dbReference>
<reference evidence="1" key="1">
    <citation type="submission" date="2012-04" db="EMBL/GenBank/DDBJ databases">
        <title>The Genome Sequence of Fusarium oxysporum melonis.</title>
        <authorList>
            <consortium name="The Broad Institute Genome Sequencing Platform"/>
            <person name="Ma L.-J."/>
            <person name="Gale L.R."/>
            <person name="Schwartz D.C."/>
            <person name="Zhou S."/>
            <person name="Corby-Kistler H."/>
            <person name="Young S.K."/>
            <person name="Zeng Q."/>
            <person name="Gargeya S."/>
            <person name="Fitzgerald M."/>
            <person name="Haas B."/>
            <person name="Abouelleil A."/>
            <person name="Alvarado L."/>
            <person name="Arachchi H.M."/>
            <person name="Berlin A."/>
            <person name="Brown A."/>
            <person name="Chapman S.B."/>
            <person name="Chen Z."/>
            <person name="Dunbar C."/>
            <person name="Freedman E."/>
            <person name="Gearin G."/>
            <person name="Goldberg J."/>
            <person name="Griggs A."/>
            <person name="Gujja S."/>
            <person name="Heiman D."/>
            <person name="Howarth C."/>
            <person name="Larson L."/>
            <person name="Lui A."/>
            <person name="MacDonald P.J.P."/>
            <person name="Montmayeur A."/>
            <person name="Murphy C."/>
            <person name="Neiman D."/>
            <person name="Pearson M."/>
            <person name="Priest M."/>
            <person name="Roberts A."/>
            <person name="Saif S."/>
            <person name="Shea T."/>
            <person name="Shenoy N."/>
            <person name="Sisk P."/>
            <person name="Stolte C."/>
            <person name="Sykes S."/>
            <person name="Wortman J."/>
            <person name="Nusbaum C."/>
            <person name="Birren B."/>
        </authorList>
    </citation>
    <scope>NUCLEOTIDE SEQUENCE</scope>
    <source>
        <strain evidence="1">26406</strain>
    </source>
</reference>
<evidence type="ECO:0008006" key="2">
    <source>
        <dbReference type="Google" id="ProtNLM"/>
    </source>
</evidence>
<accession>W9ZY32</accession>
<dbReference type="VEuPathDB" id="FungiDB:FOMG_17412"/>
<protein>
    <recommendedName>
        <fullName evidence="2">Transcription factor domain-containing protein</fullName>
    </recommendedName>
</protein>
<reference evidence="1" key="2">
    <citation type="submission" date="2012-05" db="EMBL/GenBank/DDBJ databases">
        <title>Annotation of the Genome Sequence of Fusarium oxysporum f. sp. melonis 26406.</title>
        <authorList>
            <consortium name="The Broad Institute Genomics Platform"/>
            <person name="Ma L.-J."/>
            <person name="Corby-Kistler H."/>
            <person name="Broz K."/>
            <person name="Gale L.R."/>
            <person name="Jonkers W."/>
            <person name="O'Donnell K."/>
            <person name="Ploetz R."/>
            <person name="Steinberg C."/>
            <person name="Schwartz D.C."/>
            <person name="VanEtten H."/>
            <person name="Zhou S."/>
            <person name="Young S.K."/>
            <person name="Zeng Q."/>
            <person name="Gargeya S."/>
            <person name="Fitzgerald M."/>
            <person name="Abouelleil A."/>
            <person name="Alvarado L."/>
            <person name="Chapman S.B."/>
            <person name="Gainer-Dewar J."/>
            <person name="Goldberg J."/>
            <person name="Griggs A."/>
            <person name="Gujja S."/>
            <person name="Hansen M."/>
            <person name="Howarth C."/>
            <person name="Imamovic A."/>
            <person name="Ireland A."/>
            <person name="Larimer J."/>
            <person name="McCowan C."/>
            <person name="Murphy C."/>
            <person name="Pearson M."/>
            <person name="Poon T.W."/>
            <person name="Priest M."/>
            <person name="Roberts A."/>
            <person name="Saif S."/>
            <person name="Shea T."/>
            <person name="Sykes S."/>
            <person name="Wortman J."/>
            <person name="Nusbaum C."/>
            <person name="Birren B."/>
        </authorList>
    </citation>
    <scope>NUCLEOTIDE SEQUENCE</scope>
    <source>
        <strain evidence="1">26406</strain>
    </source>
</reference>
<evidence type="ECO:0000313" key="1">
    <source>
        <dbReference type="EMBL" id="EXK25971.1"/>
    </source>
</evidence>
<dbReference type="CDD" id="cd12148">
    <property type="entry name" value="fungal_TF_MHR"/>
    <property type="match status" value="1"/>
</dbReference>
<gene>
    <name evidence="1" type="ORF">FOMG_17412</name>
</gene>
<dbReference type="InterPro" id="IPR053187">
    <property type="entry name" value="Notoamide_regulator"/>
</dbReference>
<proteinExistence type="predicted"/>
<dbReference type="Proteomes" id="UP000030703">
    <property type="component" value="Unassembled WGS sequence"/>
</dbReference>